<comment type="caution">
    <text evidence="3">The sequence shown here is derived from an EMBL/GenBank/DDBJ whole genome shotgun (WGS) entry which is preliminary data.</text>
</comment>
<dbReference type="SUPFAM" id="SSF51905">
    <property type="entry name" value="FAD/NAD(P)-binding domain"/>
    <property type="match status" value="1"/>
</dbReference>
<evidence type="ECO:0000313" key="4">
    <source>
        <dbReference type="Proteomes" id="UP001333818"/>
    </source>
</evidence>
<reference evidence="3" key="1">
    <citation type="submission" date="2024-01" db="EMBL/GenBank/DDBJ databases">
        <title>Bank of Algae and Cyanobacteria of the Azores (BACA) strain genomes.</title>
        <authorList>
            <person name="Luz R."/>
            <person name="Cordeiro R."/>
            <person name="Fonseca A."/>
            <person name="Goncalves V."/>
        </authorList>
    </citation>
    <scope>NUCLEOTIDE SEQUENCE</scope>
    <source>
        <strain evidence="3">BACA0141</strain>
    </source>
</reference>
<gene>
    <name evidence="3" type="ORF">V2H45_01170</name>
</gene>
<dbReference type="PANTHER" id="PTHR13847">
    <property type="entry name" value="SARCOSINE DEHYDROGENASE-RELATED"/>
    <property type="match status" value="1"/>
</dbReference>
<feature type="domain" description="FAD dependent oxidoreductase" evidence="2">
    <location>
        <begin position="5"/>
        <end position="358"/>
    </location>
</feature>
<dbReference type="GO" id="GO:0005737">
    <property type="term" value="C:cytoplasm"/>
    <property type="evidence" value="ECO:0007669"/>
    <property type="project" value="TreeGrafter"/>
</dbReference>
<dbReference type="RefSeq" id="WP_330481766.1">
    <property type="nucleotide sequence ID" value="NZ_JAZBJZ010000002.1"/>
</dbReference>
<dbReference type="GO" id="GO:0016491">
    <property type="term" value="F:oxidoreductase activity"/>
    <property type="evidence" value="ECO:0007669"/>
    <property type="project" value="UniProtKB-KW"/>
</dbReference>
<dbReference type="AlphaFoldDB" id="A0AAW9PXU4"/>
<protein>
    <submittedName>
        <fullName evidence="3">FAD-dependent oxidoreductase</fullName>
        <ecNumber evidence="3">1.-.-.-</ecNumber>
    </submittedName>
</protein>
<evidence type="ECO:0000313" key="3">
    <source>
        <dbReference type="EMBL" id="MEE3715351.1"/>
    </source>
</evidence>
<dbReference type="EC" id="1.-.-.-" evidence="3"/>
<evidence type="ECO:0000259" key="2">
    <source>
        <dbReference type="Pfam" id="PF01266"/>
    </source>
</evidence>
<accession>A0AAW9PXU4</accession>
<dbReference type="Proteomes" id="UP001333818">
    <property type="component" value="Unassembled WGS sequence"/>
</dbReference>
<dbReference type="PANTHER" id="PTHR13847:SF289">
    <property type="entry name" value="GLYCINE OXIDASE"/>
    <property type="match status" value="1"/>
</dbReference>
<dbReference type="EMBL" id="JAZBJZ010000002">
    <property type="protein sequence ID" value="MEE3715351.1"/>
    <property type="molecule type" value="Genomic_DNA"/>
</dbReference>
<sequence length="374" mass="40800">MTSQVTIIGCGVVGAVLAYELSKVADRADLQITVLEAKSKPAQGATGAALGVLMAACGHKLRGTLVSMRLASLRLYDDLVAELISQTQIEIPYYQAGILCLYGDANAEARCETLIPYRQKQGFPMHWLSQSELGLEYPQFQSHGGLYSPSDRAIHPIKFVQGLVEAAAANGVQFRWNCAIASLADLPPDLKSDWIVITSGLGANQLLAPLLPSYEELLQPVGGQAIRVHLPNLNLKPLNSQPIVHIEPQEGSNMNIVPLGNDQFWIGATMEFEASQRDQQLPTEANIVLLLDRAIEFCPEFAKATVLETWAGDRPQPKAHKAPILGFVPNHPNVLLAIGHYRNGILMAPLTAQITRDLILHGKSDLPWQKFSLQ</sequence>
<dbReference type="Gene3D" id="3.50.50.60">
    <property type="entry name" value="FAD/NAD(P)-binding domain"/>
    <property type="match status" value="1"/>
</dbReference>
<proteinExistence type="predicted"/>
<dbReference type="Pfam" id="PF01266">
    <property type="entry name" value="DAO"/>
    <property type="match status" value="1"/>
</dbReference>
<dbReference type="InterPro" id="IPR006076">
    <property type="entry name" value="FAD-dep_OxRdtase"/>
</dbReference>
<name>A0AAW9PXU4_9CYAN</name>
<dbReference type="InterPro" id="IPR036188">
    <property type="entry name" value="FAD/NAD-bd_sf"/>
</dbReference>
<organism evidence="3 4">
    <name type="scientific">Tumidithrix elongata BACA0141</name>
    <dbReference type="NCBI Taxonomy" id="2716417"/>
    <lineage>
        <taxon>Bacteria</taxon>
        <taxon>Bacillati</taxon>
        <taxon>Cyanobacteriota</taxon>
        <taxon>Cyanophyceae</taxon>
        <taxon>Pseudanabaenales</taxon>
        <taxon>Pseudanabaenaceae</taxon>
        <taxon>Tumidithrix</taxon>
        <taxon>Tumidithrix elongata</taxon>
    </lineage>
</organism>
<evidence type="ECO:0000256" key="1">
    <source>
        <dbReference type="ARBA" id="ARBA00023002"/>
    </source>
</evidence>
<dbReference type="SUPFAM" id="SSF54373">
    <property type="entry name" value="FAD-linked reductases, C-terminal domain"/>
    <property type="match status" value="1"/>
</dbReference>
<dbReference type="Gene3D" id="3.30.9.10">
    <property type="entry name" value="D-Amino Acid Oxidase, subunit A, domain 2"/>
    <property type="match status" value="1"/>
</dbReference>
<keyword evidence="4" id="KW-1185">Reference proteome</keyword>
<keyword evidence="1 3" id="KW-0560">Oxidoreductase</keyword>